<reference evidence="2" key="2">
    <citation type="submission" date="2016-05" db="EMBL/GenBank/DDBJ databases">
        <authorList>
            <person name="Lavstsen T."/>
            <person name="Jespersen J.S."/>
        </authorList>
    </citation>
    <scope>NUCLEOTIDE SEQUENCE [LARGE SCALE GENOMIC DNA]</scope>
</reference>
<gene>
    <name evidence="1" type="ORF">POVWA1_067470</name>
    <name evidence="2" type="ORF">POVWA2_083690</name>
</gene>
<evidence type="ECO:0000313" key="2">
    <source>
        <dbReference type="EMBL" id="SBT58199.1"/>
    </source>
</evidence>
<evidence type="ECO:0000313" key="3">
    <source>
        <dbReference type="Proteomes" id="UP000078550"/>
    </source>
</evidence>
<reference evidence="3 4" key="1">
    <citation type="submission" date="2016-05" db="EMBL/GenBank/DDBJ databases">
        <authorList>
            <person name="Naeem Raeece"/>
        </authorList>
    </citation>
    <scope>NUCLEOTIDE SEQUENCE [LARGE SCALE GENOMIC DNA]</scope>
</reference>
<organism evidence="2 3">
    <name type="scientific">Plasmodium ovale wallikeri</name>
    <dbReference type="NCBI Taxonomy" id="864142"/>
    <lineage>
        <taxon>Eukaryota</taxon>
        <taxon>Sar</taxon>
        <taxon>Alveolata</taxon>
        <taxon>Apicomplexa</taxon>
        <taxon>Aconoidasida</taxon>
        <taxon>Haemosporida</taxon>
        <taxon>Plasmodiidae</taxon>
        <taxon>Plasmodium</taxon>
        <taxon>Plasmodium (Plasmodium)</taxon>
    </lineage>
</organism>
<proteinExistence type="predicted"/>
<dbReference type="AlphaFoldDB" id="A0A1A9ANF1"/>
<dbReference type="EMBL" id="FLRD01000585">
    <property type="protein sequence ID" value="SBT54963.1"/>
    <property type="molecule type" value="Genomic_DNA"/>
</dbReference>
<dbReference type="EMBL" id="FLRE01002214">
    <property type="protein sequence ID" value="SBT58199.1"/>
    <property type="molecule type" value="Genomic_DNA"/>
</dbReference>
<evidence type="ECO:0000313" key="4">
    <source>
        <dbReference type="Proteomes" id="UP000078555"/>
    </source>
</evidence>
<sequence length="146" mass="17170">MSRYNVVSNKRYSFVSTFHVYKDSFDKANEEMDTSGKYLTLLKETYSYNTIGGCKYLNNWIQNKLLNNIKNKYDTLGFYQNVMHIYDYLIDTDTCDGNIENIDEDIFGKVKTLYEVYDNFNRFRNPKEPEIGENCASATKSVTLYI</sequence>
<protein>
    <submittedName>
        <fullName evidence="2">PIR Superfamily Protein</fullName>
    </submittedName>
</protein>
<dbReference type="Proteomes" id="UP000078550">
    <property type="component" value="Unassembled WGS sequence"/>
</dbReference>
<name>A0A1A9ANF1_PLAOA</name>
<keyword evidence="4" id="KW-1185">Reference proteome</keyword>
<accession>A0A1A9ANF1</accession>
<evidence type="ECO:0000313" key="1">
    <source>
        <dbReference type="EMBL" id="SBT54963.1"/>
    </source>
</evidence>
<dbReference type="Proteomes" id="UP000078555">
    <property type="component" value="Unassembled WGS sequence"/>
</dbReference>